<name>A0A382LB30_9ZZZZ</name>
<dbReference type="Gene3D" id="3.40.710.10">
    <property type="entry name" value="DD-peptidase/beta-lactamase superfamily"/>
    <property type="match status" value="1"/>
</dbReference>
<protein>
    <submittedName>
        <fullName evidence="1">Uncharacterized protein</fullName>
    </submittedName>
</protein>
<dbReference type="EMBL" id="UINC01085903">
    <property type="protein sequence ID" value="SVC33859.1"/>
    <property type="molecule type" value="Genomic_DNA"/>
</dbReference>
<proteinExistence type="predicted"/>
<feature type="non-terminal residue" evidence="1">
    <location>
        <position position="1"/>
    </location>
</feature>
<accession>A0A382LB30</accession>
<gene>
    <name evidence="1" type="ORF">METZ01_LOCUS286713</name>
</gene>
<dbReference type="SUPFAM" id="SSF56601">
    <property type="entry name" value="beta-lactamase/transpeptidase-like"/>
    <property type="match status" value="1"/>
</dbReference>
<organism evidence="1">
    <name type="scientific">marine metagenome</name>
    <dbReference type="NCBI Taxonomy" id="408172"/>
    <lineage>
        <taxon>unclassified sequences</taxon>
        <taxon>metagenomes</taxon>
        <taxon>ecological metagenomes</taxon>
    </lineage>
</organism>
<dbReference type="InterPro" id="IPR012338">
    <property type="entry name" value="Beta-lactam/transpept-like"/>
</dbReference>
<sequence>AKLGELYRNRGQWRGQEIVSADYVDASVRADAPHLKPGGPMVGDHSFGPGYGYHWWLPRGAHGTYCAIGVYNQYIYVDPAGDTVIVKLSANPAYGTTTREEDNKDLENIAALGAISQYCD</sequence>
<dbReference type="AlphaFoldDB" id="A0A382LB30"/>
<evidence type="ECO:0000313" key="1">
    <source>
        <dbReference type="EMBL" id="SVC33859.1"/>
    </source>
</evidence>
<reference evidence="1" key="1">
    <citation type="submission" date="2018-05" db="EMBL/GenBank/DDBJ databases">
        <authorList>
            <person name="Lanie J.A."/>
            <person name="Ng W.-L."/>
            <person name="Kazmierczak K.M."/>
            <person name="Andrzejewski T.M."/>
            <person name="Davidsen T.M."/>
            <person name="Wayne K.J."/>
            <person name="Tettelin H."/>
            <person name="Glass J.I."/>
            <person name="Rusch D."/>
            <person name="Podicherti R."/>
            <person name="Tsui H.-C.T."/>
            <person name="Winkler M.E."/>
        </authorList>
    </citation>
    <scope>NUCLEOTIDE SEQUENCE</scope>
</reference>